<dbReference type="NCBIfam" id="TIGR02251">
    <property type="entry name" value="HIF-SF_euk"/>
    <property type="match status" value="1"/>
</dbReference>
<dbReference type="Pfam" id="PF03031">
    <property type="entry name" value="NIF"/>
    <property type="match status" value="1"/>
</dbReference>
<evidence type="ECO:0000313" key="4">
    <source>
        <dbReference type="Proteomes" id="UP000199727"/>
    </source>
</evidence>
<proteinExistence type="predicted"/>
<organism evidence="3 4">
    <name type="scientific">Cryptococcus neoformans Tu259-1</name>
    <dbReference type="NCBI Taxonomy" id="1230072"/>
    <lineage>
        <taxon>Eukaryota</taxon>
        <taxon>Fungi</taxon>
        <taxon>Dikarya</taxon>
        <taxon>Basidiomycota</taxon>
        <taxon>Agaricomycotina</taxon>
        <taxon>Tremellomycetes</taxon>
        <taxon>Tremellales</taxon>
        <taxon>Cryptococcaceae</taxon>
        <taxon>Cryptococcus</taxon>
        <taxon>Cryptococcus neoformans species complex</taxon>
    </lineage>
</organism>
<protein>
    <submittedName>
        <fullName evidence="3">Carboxy-terminal domain RNA polymerase II polypeptide A small phosphatase</fullName>
    </submittedName>
</protein>
<feature type="compositionally biased region" description="Polar residues" evidence="1">
    <location>
        <begin position="160"/>
        <end position="181"/>
    </location>
</feature>
<name>A0A854QE78_CRYNE</name>
<dbReference type="FunFam" id="3.40.50.1000:FF:000043">
    <property type="entry name" value="General stress response phosphoprotein phosphatase Psr1/2"/>
    <property type="match status" value="1"/>
</dbReference>
<comment type="caution">
    <text evidence="3">The sequence shown here is derived from an EMBL/GenBank/DDBJ whole genome shotgun (WGS) entry which is preliminary data.</text>
</comment>
<dbReference type="InterPro" id="IPR011948">
    <property type="entry name" value="Dullard_phosphatase"/>
</dbReference>
<dbReference type="GO" id="GO:1904262">
    <property type="term" value="P:negative regulation of TORC1 signaling"/>
    <property type="evidence" value="ECO:0007669"/>
    <property type="project" value="UniProtKB-ARBA"/>
</dbReference>
<dbReference type="InterPro" id="IPR036412">
    <property type="entry name" value="HAD-like_sf"/>
</dbReference>
<feature type="compositionally biased region" description="Low complexity" evidence="1">
    <location>
        <begin position="121"/>
        <end position="134"/>
    </location>
</feature>
<feature type="region of interest" description="Disordered" evidence="1">
    <location>
        <begin position="206"/>
        <end position="403"/>
    </location>
</feature>
<dbReference type="Gene3D" id="3.40.50.1000">
    <property type="entry name" value="HAD superfamily/HAD-like"/>
    <property type="match status" value="1"/>
</dbReference>
<dbReference type="Proteomes" id="UP000199727">
    <property type="component" value="Unassembled WGS sequence"/>
</dbReference>
<feature type="compositionally biased region" description="Polar residues" evidence="1">
    <location>
        <begin position="58"/>
        <end position="68"/>
    </location>
</feature>
<feature type="compositionally biased region" description="Low complexity" evidence="1">
    <location>
        <begin position="218"/>
        <end position="240"/>
    </location>
</feature>
<reference evidence="3 4" key="1">
    <citation type="submission" date="2017-06" db="EMBL/GenBank/DDBJ databases">
        <title>Global population genomics of the pathogenic fungus Cryptococcus neoformans var. grubii.</title>
        <authorList>
            <person name="Cuomo C."/>
            <person name="Litvintseva A."/>
            <person name="Chen Y."/>
            <person name="Young S."/>
            <person name="Zeng Q."/>
            <person name="Chapman S."/>
            <person name="Gujja S."/>
            <person name="Saif S."/>
            <person name="Birren B."/>
        </authorList>
    </citation>
    <scope>NUCLEOTIDE SEQUENCE [LARGE SCALE GENOMIC DNA]</scope>
    <source>
        <strain evidence="3 4">Tu259-1</strain>
    </source>
</reference>
<dbReference type="InterPro" id="IPR023214">
    <property type="entry name" value="HAD_sf"/>
</dbReference>
<feature type="compositionally biased region" description="Low complexity" evidence="1">
    <location>
        <begin position="143"/>
        <end position="159"/>
    </location>
</feature>
<dbReference type="AlphaFoldDB" id="A0A854QE78"/>
<dbReference type="InterPro" id="IPR050365">
    <property type="entry name" value="TIM50"/>
</dbReference>
<dbReference type="InterPro" id="IPR004274">
    <property type="entry name" value="FCP1_dom"/>
</dbReference>
<evidence type="ECO:0000259" key="2">
    <source>
        <dbReference type="PROSITE" id="PS50969"/>
    </source>
</evidence>
<dbReference type="SUPFAM" id="SSF56784">
    <property type="entry name" value="HAD-like"/>
    <property type="match status" value="1"/>
</dbReference>
<feature type="domain" description="FCP1 homology" evidence="2">
    <location>
        <begin position="441"/>
        <end position="603"/>
    </location>
</feature>
<feature type="compositionally biased region" description="Polar residues" evidence="1">
    <location>
        <begin position="81"/>
        <end position="98"/>
    </location>
</feature>
<dbReference type="EMBL" id="AMKT01000069">
    <property type="protein sequence ID" value="OXG15857.1"/>
    <property type="molecule type" value="Genomic_DNA"/>
</dbReference>
<dbReference type="SMART" id="SM00577">
    <property type="entry name" value="CPDc"/>
    <property type="match status" value="1"/>
</dbReference>
<dbReference type="OrthoDB" id="277011at2759"/>
<dbReference type="CDD" id="cd07521">
    <property type="entry name" value="HAD_FCP1-like"/>
    <property type="match status" value="1"/>
</dbReference>
<evidence type="ECO:0000313" key="3">
    <source>
        <dbReference type="EMBL" id="OXG15857.1"/>
    </source>
</evidence>
<accession>A0A854QE78</accession>
<feature type="region of interest" description="Disordered" evidence="1">
    <location>
        <begin position="1"/>
        <end position="192"/>
    </location>
</feature>
<dbReference type="PANTHER" id="PTHR12210">
    <property type="entry name" value="DULLARD PROTEIN PHOSPHATASE"/>
    <property type="match status" value="1"/>
</dbReference>
<feature type="compositionally biased region" description="Polar residues" evidence="1">
    <location>
        <begin position="16"/>
        <end position="48"/>
    </location>
</feature>
<dbReference type="PROSITE" id="PS50969">
    <property type="entry name" value="FCP1"/>
    <property type="match status" value="1"/>
</dbReference>
<dbReference type="GO" id="GO:0016791">
    <property type="term" value="F:phosphatase activity"/>
    <property type="evidence" value="ECO:0007669"/>
    <property type="project" value="InterPro"/>
</dbReference>
<dbReference type="GO" id="GO:0045944">
    <property type="term" value="P:positive regulation of transcription by RNA polymerase II"/>
    <property type="evidence" value="ECO:0007669"/>
    <property type="project" value="UniProtKB-ARBA"/>
</dbReference>
<dbReference type="GO" id="GO:0034198">
    <property type="term" value="P:cellular response to amino acid starvation"/>
    <property type="evidence" value="ECO:0007669"/>
    <property type="project" value="UniProtKB-ARBA"/>
</dbReference>
<sequence>MPTTRTEPPTVAPAISPQNTNTAGPAHTTSIDHNTSTTDTQQPSSGLQPSILPPVATPATQNLASTTEMTKDGGAAAALPSTAQTTLPEPGTTSTSIKPTEGEQSKGTPLENLSRRLSNKSPSTTASSAPQTTAEKADPKPASSHTQPTTSTSKTTVNTPASRSVNGATKSKTAPTSNTTAPKAGQKKKRKRKGLAGILLALGCLSVDEFEEEPSKPSSTTASVGAGKTAGAGATTGVSTKADESAKPGSGDAGMTSGALKAPNGSVAPAPSGPSAVKTQDTTVGAEQKVDATGPTGSTVVAEGPNEADKGIVPDEQVVVPPTEPHTLPEDETAGVTSSAVQPPGGGSVLLGTPSKHVSHRESETNLGTSSNERTETSGGYSDISNSEMVDESTGQGGDELGEDYLEYDDEEDRLIEQGGIGIPVDENGNPAPLLPPIAAKHRGRKCLVLDLDETLLHSSFKGENQQLPTADYIVPVEIESQVHNVYVIKRPGVDHFLTEMAKIYEIVVFTASLSKYADPVLDMLDENRVVAHRLFRESCYNHKGNYVKDLSQLGRDIQHSIIIDNSPASYIFHPNNAVPVSTWFSDPHDSELTDLCPFLADLATVDDVRGVLDGRI</sequence>
<dbReference type="GO" id="GO:0009651">
    <property type="term" value="P:response to salt stress"/>
    <property type="evidence" value="ECO:0007669"/>
    <property type="project" value="UniProtKB-ARBA"/>
</dbReference>
<gene>
    <name evidence="3" type="ORF">C361_05301</name>
</gene>
<evidence type="ECO:0000256" key="1">
    <source>
        <dbReference type="SAM" id="MobiDB-lite"/>
    </source>
</evidence>
<feature type="compositionally biased region" description="Polar residues" evidence="1">
    <location>
        <begin position="365"/>
        <end position="388"/>
    </location>
</feature>